<sequence>MVGAVTDLPSKREAKQAAIENCRSRGGVECTLTVAYVNQCVVIVASDTRYAATNAENAEVAAEIGMENCEKKKDGECRLYYAGCSRPVRVR</sequence>
<evidence type="ECO:0000313" key="3">
    <source>
        <dbReference type="Proteomes" id="UP000060787"/>
    </source>
</evidence>
<dbReference type="KEGG" id="lab:LA76x_5118"/>
<dbReference type="EMBL" id="CP011129">
    <property type="protein sequence ID" value="ALN83220.1"/>
    <property type="molecule type" value="Genomic_DNA"/>
</dbReference>
<protein>
    <recommendedName>
        <fullName evidence="1">DUF4189 domain-containing protein</fullName>
    </recommendedName>
</protein>
<dbReference type="AlphaFoldDB" id="A0A0S2DS04"/>
<dbReference type="Proteomes" id="UP000060787">
    <property type="component" value="Chromosome"/>
</dbReference>
<evidence type="ECO:0000259" key="1">
    <source>
        <dbReference type="Pfam" id="PF13827"/>
    </source>
</evidence>
<dbReference type="PATRIC" id="fig|84531.7.peg.324"/>
<evidence type="ECO:0000313" key="2">
    <source>
        <dbReference type="EMBL" id="ALN83220.1"/>
    </source>
</evidence>
<accession>A0A0S2DS04</accession>
<name>A0A0S2DS04_LYSAN</name>
<reference evidence="2 3" key="1">
    <citation type="journal article" date="2015" name="BMC Genomics">
        <title>Comparative genomics and metabolic profiling of the genus Lysobacter.</title>
        <authorList>
            <person name="de Bruijn I."/>
            <person name="Cheng X."/>
            <person name="de Jager V."/>
            <person name="Exposito R.G."/>
            <person name="Watrous J."/>
            <person name="Patel N."/>
            <person name="Postma J."/>
            <person name="Dorrestein P.C."/>
            <person name="Kobayashi D."/>
            <person name="Raaijmakers J.M."/>
        </authorList>
    </citation>
    <scope>NUCLEOTIDE SEQUENCE [LARGE SCALE GENOMIC DNA]</scope>
    <source>
        <strain evidence="2 3">76</strain>
    </source>
</reference>
<organism evidence="2 3">
    <name type="scientific">Lysobacter antibioticus</name>
    <dbReference type="NCBI Taxonomy" id="84531"/>
    <lineage>
        <taxon>Bacteria</taxon>
        <taxon>Pseudomonadati</taxon>
        <taxon>Pseudomonadota</taxon>
        <taxon>Gammaproteobacteria</taxon>
        <taxon>Lysobacterales</taxon>
        <taxon>Lysobacteraceae</taxon>
        <taxon>Lysobacter</taxon>
    </lineage>
</organism>
<proteinExistence type="predicted"/>
<dbReference type="InterPro" id="IPR025240">
    <property type="entry name" value="DUF4189"/>
</dbReference>
<gene>
    <name evidence="2" type="ORF">LA76x_5118</name>
</gene>
<dbReference type="Pfam" id="PF13827">
    <property type="entry name" value="DUF4189"/>
    <property type="match status" value="1"/>
</dbReference>
<feature type="domain" description="DUF4189" evidence="1">
    <location>
        <begin position="2"/>
        <end position="84"/>
    </location>
</feature>
<keyword evidence="3" id="KW-1185">Reference proteome</keyword>
<dbReference type="KEGG" id="laq:GLA29479_326"/>